<dbReference type="RefSeq" id="WP_013174867.1">
    <property type="nucleotide sequence ID" value="NC_014220.1"/>
</dbReference>
<name>D7CL80_SYNLT</name>
<proteinExistence type="inferred from homology"/>
<dbReference type="HOGENOM" id="CLU_086031_0_1_9"/>
<protein>
    <submittedName>
        <fullName evidence="2">Putitive phosphate transport regulator</fullName>
    </submittedName>
</protein>
<dbReference type="STRING" id="643648.Slip_0682"/>
<dbReference type="KEGG" id="slp:Slip_0682"/>
<keyword evidence="3" id="KW-1185">Reference proteome</keyword>
<dbReference type="InterPro" id="IPR052912">
    <property type="entry name" value="UPF0111_domain"/>
</dbReference>
<dbReference type="AlphaFoldDB" id="D7CL80"/>
<dbReference type="PANTHER" id="PTHR37298">
    <property type="entry name" value="UPF0111 PROTEIN YKAA"/>
    <property type="match status" value="1"/>
</dbReference>
<dbReference type="EMBL" id="CP002048">
    <property type="protein sequence ID" value="ADI01465.1"/>
    <property type="molecule type" value="Genomic_DNA"/>
</dbReference>
<dbReference type="OrthoDB" id="9797568at2"/>
<dbReference type="InterPro" id="IPR038078">
    <property type="entry name" value="PhoU-like_sf"/>
</dbReference>
<evidence type="ECO:0000256" key="1">
    <source>
        <dbReference type="ARBA" id="ARBA00008591"/>
    </source>
</evidence>
<sequence>MAFKVKPRDDLFFGCFEASAETICQAARILQEYVNQNGDPTAKLELLNRAEERGDKLFGRIVDRLNNSFVTPFEREDIYSLAKGLNRIIDHIQGTMEKIVIYKTGKPQDTNIKGLVDVLVDASDEIKEAVICLRNLKENQGRVLEACDRIREYEHEGDRLYRNGIALLFENAENAIDIIKWKEVFEHLETTLDYCEELSNILKGVTVKYV</sequence>
<reference evidence="3" key="1">
    <citation type="journal article" date="2010" name="Stand. Genomic Sci.">
        <title>Complete genome sequence of Syntrophothermus lipocalidus type strain (TGB-C1T).</title>
        <authorList>
            <consortium name="US DOE Joint Genome Institute (JGI-PGF)"/>
            <person name="Djao O."/>
            <person name="Zhang X."/>
            <person name="Lucas S."/>
            <person name="Lapidus A."/>
            <person name="Glavina Del Rio T."/>
            <person name="Nolan M."/>
            <person name="Tice H."/>
            <person name="Cheng J."/>
            <person name="Han C."/>
            <person name="Tapia R."/>
            <person name="Goodwin L."/>
            <person name="Pitluck S."/>
            <person name="Liolios K."/>
            <person name="Ivanova N."/>
            <person name="Mavromatis K."/>
            <person name="Mikhailova N."/>
            <person name="Ovchinnikova G."/>
            <person name="Pati A."/>
            <person name="Brambilla E."/>
            <person name="Chen A."/>
            <person name="Palaniappan K."/>
            <person name="Land M."/>
            <person name="Hauser L."/>
            <person name="Chang Y."/>
            <person name="Jeffries C."/>
            <person name="Rohde M."/>
            <person name="Sikorski J."/>
            <person name="Spring S."/>
            <person name="Goker M."/>
            <person name="Detter J."/>
            <person name="Woyke T."/>
            <person name="Bristow J."/>
            <person name="Eisen J."/>
            <person name="Markowitz V."/>
            <person name="Hugenholtz P."/>
            <person name="Kyrpides N."/>
            <person name="Klenk H."/>
        </authorList>
    </citation>
    <scope>NUCLEOTIDE SEQUENCE [LARGE SCALE GENOMIC DNA]</scope>
    <source>
        <strain evidence="3">DSM 12680 / TGB-C1</strain>
    </source>
</reference>
<dbReference type="InterPro" id="IPR018445">
    <property type="entry name" value="Put_Phosphate_transp_reg"/>
</dbReference>
<reference evidence="2 3" key="2">
    <citation type="journal article" date="2010" name="Stand. Genomic Sci.">
        <title>Complete genome sequence of Syntrophothermus lipocalidus type strain (TGB-C1).</title>
        <authorList>
            <person name="Djao O.D."/>
            <person name="Zhang X."/>
            <person name="Lucas S."/>
            <person name="Lapidus A."/>
            <person name="Del Rio T.G."/>
            <person name="Nolan M."/>
            <person name="Tice H."/>
            <person name="Cheng J.F."/>
            <person name="Han C."/>
            <person name="Tapia R."/>
            <person name="Goodwin L."/>
            <person name="Pitluck S."/>
            <person name="Liolios K."/>
            <person name="Ivanova N."/>
            <person name="Mavromatis K."/>
            <person name="Mikhailova N."/>
            <person name="Ovchinnikova G."/>
            <person name="Pati A."/>
            <person name="Brambilla E."/>
            <person name="Chen A."/>
            <person name="Palaniappan K."/>
            <person name="Land M."/>
            <person name="Hauser L."/>
            <person name="Chang Y.J."/>
            <person name="Jeffries C.D."/>
            <person name="Rohde M."/>
            <person name="Sikorski J."/>
            <person name="Spring S."/>
            <person name="Goker M."/>
            <person name="Detter J.C."/>
            <person name="Woyke T."/>
            <person name="Bristow J."/>
            <person name="Eisen J.A."/>
            <person name="Markowitz V."/>
            <person name="Hugenholtz P."/>
            <person name="Kyrpides N.C."/>
            <person name="Klenk H.P."/>
        </authorList>
    </citation>
    <scope>NUCLEOTIDE SEQUENCE [LARGE SCALE GENOMIC DNA]</scope>
    <source>
        <strain evidence="3">DSM 12680 / TGB-C1</strain>
    </source>
</reference>
<evidence type="ECO:0000313" key="2">
    <source>
        <dbReference type="EMBL" id="ADI01465.1"/>
    </source>
</evidence>
<comment type="similarity">
    <text evidence="1">Belongs to the UPF0111 family.</text>
</comment>
<accession>D7CL80</accession>
<organism evidence="2 3">
    <name type="scientific">Syntrophothermus lipocalidus (strain DSM 12680 / TGB-C1)</name>
    <dbReference type="NCBI Taxonomy" id="643648"/>
    <lineage>
        <taxon>Bacteria</taxon>
        <taxon>Bacillati</taxon>
        <taxon>Bacillota</taxon>
        <taxon>Clostridia</taxon>
        <taxon>Eubacteriales</taxon>
        <taxon>Syntrophomonadaceae</taxon>
        <taxon>Syntrophothermus</taxon>
    </lineage>
</organism>
<dbReference type="PANTHER" id="PTHR37298:SF1">
    <property type="entry name" value="UPF0111 PROTEIN YKAA"/>
    <property type="match status" value="1"/>
</dbReference>
<gene>
    <name evidence="2" type="ordered locus">Slip_0682</name>
</gene>
<dbReference type="Gene3D" id="1.20.58.220">
    <property type="entry name" value="Phosphate transport system protein phou homolog 2, domain 2"/>
    <property type="match status" value="1"/>
</dbReference>
<dbReference type="Pfam" id="PF01865">
    <property type="entry name" value="PhoU_div"/>
    <property type="match status" value="1"/>
</dbReference>
<dbReference type="Proteomes" id="UP000000378">
    <property type="component" value="Chromosome"/>
</dbReference>
<dbReference type="eggNOG" id="COG1392">
    <property type="taxonomic scope" value="Bacteria"/>
</dbReference>
<evidence type="ECO:0000313" key="3">
    <source>
        <dbReference type="Proteomes" id="UP000000378"/>
    </source>
</evidence>